<feature type="compositionally biased region" description="Polar residues" evidence="1">
    <location>
        <begin position="358"/>
        <end position="369"/>
    </location>
</feature>
<reference evidence="2 3" key="1">
    <citation type="submission" date="2019-03" db="EMBL/GenBank/DDBJ databases">
        <title>An improved genome assembly of the fluke Schistosoma japonicum.</title>
        <authorList>
            <person name="Hu W."/>
            <person name="Luo F."/>
            <person name="Yin M."/>
            <person name="Mo X."/>
            <person name="Sun C."/>
            <person name="Wu Q."/>
            <person name="Zhu B."/>
            <person name="Xiang M."/>
            <person name="Wang J."/>
            <person name="Wang Y."/>
            <person name="Zhang T."/>
            <person name="Xu B."/>
            <person name="Zheng H."/>
            <person name="Feng Z."/>
        </authorList>
    </citation>
    <scope>NUCLEOTIDE SEQUENCE [LARGE SCALE GENOMIC DNA]</scope>
    <source>
        <strain evidence="2">HuSjv2</strain>
        <tissue evidence="2">Worms</tissue>
    </source>
</reference>
<feature type="region of interest" description="Disordered" evidence="1">
    <location>
        <begin position="551"/>
        <end position="574"/>
    </location>
</feature>
<accession>A0A4Z2D127</accession>
<dbReference type="EMBL" id="SKCS01000369">
    <property type="protein sequence ID" value="TNN10164.1"/>
    <property type="molecule type" value="Genomic_DNA"/>
</dbReference>
<evidence type="ECO:0000313" key="3">
    <source>
        <dbReference type="Proteomes" id="UP000311919"/>
    </source>
</evidence>
<gene>
    <name evidence="2" type="ORF">EWB00_005605</name>
</gene>
<feature type="compositionally biased region" description="Polar residues" evidence="1">
    <location>
        <begin position="591"/>
        <end position="601"/>
    </location>
</feature>
<dbReference type="OrthoDB" id="6252150at2759"/>
<feature type="compositionally biased region" description="Basic residues" evidence="1">
    <location>
        <begin position="481"/>
        <end position="491"/>
    </location>
</feature>
<protein>
    <submittedName>
        <fullName evidence="2">Uncharacterized protein</fullName>
    </submittedName>
</protein>
<feature type="region of interest" description="Disordered" evidence="1">
    <location>
        <begin position="481"/>
        <end position="521"/>
    </location>
</feature>
<dbReference type="AlphaFoldDB" id="A0A4Z2D127"/>
<feature type="region of interest" description="Disordered" evidence="1">
    <location>
        <begin position="591"/>
        <end position="635"/>
    </location>
</feature>
<feature type="compositionally biased region" description="Basic and acidic residues" evidence="1">
    <location>
        <begin position="337"/>
        <end position="352"/>
    </location>
</feature>
<keyword evidence="3" id="KW-1185">Reference proteome</keyword>
<evidence type="ECO:0000313" key="2">
    <source>
        <dbReference type="EMBL" id="TNN10164.1"/>
    </source>
</evidence>
<feature type="compositionally biased region" description="Polar residues" evidence="1">
    <location>
        <begin position="551"/>
        <end position="570"/>
    </location>
</feature>
<dbReference type="Proteomes" id="UP000311919">
    <property type="component" value="Unassembled WGS sequence"/>
</dbReference>
<comment type="caution">
    <text evidence="2">The sequence shown here is derived from an EMBL/GenBank/DDBJ whole genome shotgun (WGS) entry which is preliminary data.</text>
</comment>
<name>A0A4Z2D127_SCHJA</name>
<feature type="region of interest" description="Disordered" evidence="1">
    <location>
        <begin position="335"/>
        <end position="369"/>
    </location>
</feature>
<evidence type="ECO:0000256" key="1">
    <source>
        <dbReference type="SAM" id="MobiDB-lite"/>
    </source>
</evidence>
<proteinExistence type="predicted"/>
<organism evidence="2 3">
    <name type="scientific">Schistosoma japonicum</name>
    <name type="common">Blood fluke</name>
    <dbReference type="NCBI Taxonomy" id="6182"/>
    <lineage>
        <taxon>Eukaryota</taxon>
        <taxon>Metazoa</taxon>
        <taxon>Spiralia</taxon>
        <taxon>Lophotrochozoa</taxon>
        <taxon>Platyhelminthes</taxon>
        <taxon>Trematoda</taxon>
        <taxon>Digenea</taxon>
        <taxon>Strigeidida</taxon>
        <taxon>Schistosomatoidea</taxon>
        <taxon>Schistosomatidae</taxon>
        <taxon>Schistosoma</taxon>
    </lineage>
</organism>
<sequence length="684" mass="76441">MNGTTIASYECITPTFLDIDNCRNFKKTSECNGSHSNKNCDSGRLFITDDCISNKNTPALYPKSDQSFDEEVQITEMEEVKTPRITSPTLDELKKRLASISPNSKLTENPVTFESNKINSQPYQKLLSEVSSKPCAYPLNRLCDEYIPVRSRIRPIKGKLGFGNEVHFGDQKSRITFHTISSKNSLNLLKNMPVCSLPSPLLRQTYSSSGSLIPNLTNLSFNNDAILSIPLSSGLHVPEVYFDSIFSSKGDSAHKQDINQSAIQSDEDFHFNDKFTYGSVLNNISSKNGVKKAIFDSNPGLREIHDTDMDIIMSDSHINSDEQCYMLYTQSQNPSCLREKNRTGSKRPENKKPIHRTVTPTKSDSSCTEVSTHISNTNVGNENIISSCNGLVESDSSNKLKSETRCNSSSNVHEDEVERKVSFNDCNNGEMSSSLVRNLPTQSIPSNIVPTSASFPASYINEEPTIADEDFTPVTNKKLRRKQQQHSKMVQRKTCNSEPSFSGLNSNTYSQSSKQSVNNGTFQQRHITHRLSTSLSKHYMQRSRMYSSMYENSQSFSARPTGFSPNPQDTLSRKPINTDIVSSLLSNSNHFRPVSNSYPHTSTRDSPSRKSVYISPSSKPLRHSKEAKRPSPNSTSVILSCDVQATLPLTTKESVSSVQYELLKQFMMSSWASFAKFSKNTTII</sequence>
<feature type="compositionally biased region" description="Polar residues" evidence="1">
    <location>
        <begin position="493"/>
        <end position="521"/>
    </location>
</feature>